<keyword evidence="5" id="KW-0808">Transferase</keyword>
<dbReference type="SUPFAM" id="SSF47384">
    <property type="entry name" value="Homodimeric domain of signal transducing histidine kinase"/>
    <property type="match status" value="1"/>
</dbReference>
<feature type="transmembrane region" description="Helical" evidence="9">
    <location>
        <begin position="12"/>
        <end position="33"/>
    </location>
</feature>
<dbReference type="SUPFAM" id="SSF55874">
    <property type="entry name" value="ATPase domain of HSP90 chaperone/DNA topoisomerase II/histidine kinase"/>
    <property type="match status" value="1"/>
</dbReference>
<organism evidence="11 12">
    <name type="scientific">Candidatus Weimeria bifida</name>
    <dbReference type="NCBI Taxonomy" id="2599074"/>
    <lineage>
        <taxon>Bacteria</taxon>
        <taxon>Bacillati</taxon>
        <taxon>Bacillota</taxon>
        <taxon>Clostridia</taxon>
        <taxon>Lachnospirales</taxon>
        <taxon>Lachnospiraceae</taxon>
        <taxon>Candidatus Weimeria</taxon>
    </lineage>
</organism>
<keyword evidence="6 11" id="KW-0418">Kinase</keyword>
<proteinExistence type="predicted"/>
<feature type="region of interest" description="Disordered" evidence="8">
    <location>
        <begin position="52"/>
        <end position="110"/>
    </location>
</feature>
<keyword evidence="9" id="KW-0812">Transmembrane</keyword>
<protein>
    <recommendedName>
        <fullName evidence="3">histidine kinase</fullName>
        <ecNumber evidence="3">2.7.13.3</ecNumber>
    </recommendedName>
</protein>
<sequence>MLRSLRKKFIRVAMTSVIIVMLLIIVAINALNYRSYIQDCDSRIDMIQASGGNLEDMRDGTTPPPKPAASSSDAGKNPASGGAGSDNSGSSSDKQGSSNGGSMPDGPSGNQMSEALYDTRYFSAQLDSRKQIISTNMTDIASISTSEAENMISEAVSSGKSTGGMGAYRYRLTQTDSSHYLIIFLNVERDAASVRNFLRASMLVGVIGVFAIFILMKFLTKLAMAPAEAAFQKQKMFITDASHEIKTPLAIISSNAEVIEMENGGSKWLTNIKNQITRLTSLTEKLVLLARMDEAGGRTELSGFDLAELVKNTAGEYQGKHISLDVPDFLPYYGSRENMARCLSMIFDNAMKYATGDVSVCLKGKPYKATKLKRHGYTLTVSNPCEAITPGSLDNLFDRFARFDKSRIRKTGGSGIGLAVVAEIVRFHKGEAHAFSKDGKSFEIRLTL</sequence>
<dbReference type="SMART" id="SM00388">
    <property type="entry name" value="HisKA"/>
    <property type="match status" value="1"/>
</dbReference>
<dbReference type="SMART" id="SM00387">
    <property type="entry name" value="HATPase_c"/>
    <property type="match status" value="1"/>
</dbReference>
<keyword evidence="9" id="KW-0472">Membrane</keyword>
<keyword evidence="12" id="KW-1185">Reference proteome</keyword>
<evidence type="ECO:0000256" key="5">
    <source>
        <dbReference type="ARBA" id="ARBA00022679"/>
    </source>
</evidence>
<dbReference type="Proteomes" id="UP000460257">
    <property type="component" value="Unassembled WGS sequence"/>
</dbReference>
<evidence type="ECO:0000313" key="11">
    <source>
        <dbReference type="EMBL" id="MQN02295.1"/>
    </source>
</evidence>
<dbReference type="CDD" id="cd00082">
    <property type="entry name" value="HisKA"/>
    <property type="match status" value="1"/>
</dbReference>
<dbReference type="InterPro" id="IPR050351">
    <property type="entry name" value="BphY/WalK/GraS-like"/>
</dbReference>
<dbReference type="PANTHER" id="PTHR45453:SF1">
    <property type="entry name" value="PHOSPHATE REGULON SENSOR PROTEIN PHOR"/>
    <property type="match status" value="1"/>
</dbReference>
<dbReference type="Pfam" id="PF00512">
    <property type="entry name" value="HisKA"/>
    <property type="match status" value="1"/>
</dbReference>
<dbReference type="InterPro" id="IPR005467">
    <property type="entry name" value="His_kinase_dom"/>
</dbReference>
<dbReference type="Pfam" id="PF02518">
    <property type="entry name" value="HATPase_c"/>
    <property type="match status" value="1"/>
</dbReference>
<dbReference type="Gene3D" id="1.10.287.130">
    <property type="match status" value="1"/>
</dbReference>
<keyword evidence="7" id="KW-0902">Two-component regulatory system</keyword>
<keyword evidence="4" id="KW-0597">Phosphoprotein</keyword>
<feature type="domain" description="Histidine kinase" evidence="10">
    <location>
        <begin position="240"/>
        <end position="448"/>
    </location>
</feature>
<evidence type="ECO:0000313" key="12">
    <source>
        <dbReference type="Proteomes" id="UP000460257"/>
    </source>
</evidence>
<name>A0A6N7J2L3_9FIRM</name>
<comment type="caution">
    <text evidence="11">The sequence shown here is derived from an EMBL/GenBank/DDBJ whole genome shotgun (WGS) entry which is preliminary data.</text>
</comment>
<dbReference type="EMBL" id="VOGC01000009">
    <property type="protein sequence ID" value="MQN02295.1"/>
    <property type="molecule type" value="Genomic_DNA"/>
</dbReference>
<evidence type="ECO:0000256" key="7">
    <source>
        <dbReference type="ARBA" id="ARBA00023012"/>
    </source>
</evidence>
<dbReference type="EC" id="2.7.13.3" evidence="3"/>
<dbReference type="InterPro" id="IPR036097">
    <property type="entry name" value="HisK_dim/P_sf"/>
</dbReference>
<feature type="transmembrane region" description="Helical" evidence="9">
    <location>
        <begin position="197"/>
        <end position="216"/>
    </location>
</feature>
<gene>
    <name evidence="11" type="ORF">FRC54_10490</name>
</gene>
<dbReference type="Gene3D" id="3.30.565.10">
    <property type="entry name" value="Histidine kinase-like ATPase, C-terminal domain"/>
    <property type="match status" value="1"/>
</dbReference>
<dbReference type="PANTHER" id="PTHR45453">
    <property type="entry name" value="PHOSPHATE REGULON SENSOR PROTEIN PHOR"/>
    <property type="match status" value="1"/>
</dbReference>
<keyword evidence="9" id="KW-1133">Transmembrane helix</keyword>
<dbReference type="GO" id="GO:0016036">
    <property type="term" value="P:cellular response to phosphate starvation"/>
    <property type="evidence" value="ECO:0007669"/>
    <property type="project" value="TreeGrafter"/>
</dbReference>
<dbReference type="AlphaFoldDB" id="A0A6N7J2L3"/>
<evidence type="ECO:0000256" key="3">
    <source>
        <dbReference type="ARBA" id="ARBA00012438"/>
    </source>
</evidence>
<dbReference type="GO" id="GO:0000155">
    <property type="term" value="F:phosphorelay sensor kinase activity"/>
    <property type="evidence" value="ECO:0007669"/>
    <property type="project" value="InterPro"/>
</dbReference>
<dbReference type="InterPro" id="IPR003594">
    <property type="entry name" value="HATPase_dom"/>
</dbReference>
<evidence type="ECO:0000256" key="9">
    <source>
        <dbReference type="SAM" id="Phobius"/>
    </source>
</evidence>
<dbReference type="PROSITE" id="PS50109">
    <property type="entry name" value="HIS_KIN"/>
    <property type="match status" value="1"/>
</dbReference>
<evidence type="ECO:0000256" key="8">
    <source>
        <dbReference type="SAM" id="MobiDB-lite"/>
    </source>
</evidence>
<evidence type="ECO:0000256" key="6">
    <source>
        <dbReference type="ARBA" id="ARBA00022777"/>
    </source>
</evidence>
<evidence type="ECO:0000256" key="1">
    <source>
        <dbReference type="ARBA" id="ARBA00000085"/>
    </source>
</evidence>
<dbReference type="InterPro" id="IPR003661">
    <property type="entry name" value="HisK_dim/P_dom"/>
</dbReference>
<dbReference type="InterPro" id="IPR036890">
    <property type="entry name" value="HATPase_C_sf"/>
</dbReference>
<feature type="compositionally biased region" description="Low complexity" evidence="8">
    <location>
        <begin position="85"/>
        <end position="102"/>
    </location>
</feature>
<accession>A0A6N7J2L3</accession>
<reference evidence="11" key="1">
    <citation type="journal article" date="2020" name="Appl. Environ. Microbiol.">
        <title>Medium-Chain Fatty Acid Synthesis by 'Candidatus Weimeria bifida' gen. nov., sp. nov., and 'Candidatus Pseudoramibacter fermentans' sp. nov.</title>
        <authorList>
            <person name="Scarborough M.J."/>
            <person name="Myers K.S."/>
            <person name="Donohue T.J."/>
            <person name="Noguera D.R."/>
        </authorList>
    </citation>
    <scope>NUCLEOTIDE SEQUENCE</scope>
    <source>
        <strain evidence="11">LCO1.1</strain>
    </source>
</reference>
<dbReference type="GO" id="GO:0005886">
    <property type="term" value="C:plasma membrane"/>
    <property type="evidence" value="ECO:0007669"/>
    <property type="project" value="TreeGrafter"/>
</dbReference>
<dbReference type="GO" id="GO:0004721">
    <property type="term" value="F:phosphoprotein phosphatase activity"/>
    <property type="evidence" value="ECO:0007669"/>
    <property type="project" value="TreeGrafter"/>
</dbReference>
<evidence type="ECO:0000256" key="2">
    <source>
        <dbReference type="ARBA" id="ARBA00004370"/>
    </source>
</evidence>
<evidence type="ECO:0000259" key="10">
    <source>
        <dbReference type="PROSITE" id="PS50109"/>
    </source>
</evidence>
<comment type="catalytic activity">
    <reaction evidence="1">
        <text>ATP + protein L-histidine = ADP + protein N-phospho-L-histidine.</text>
        <dbReference type="EC" id="2.7.13.3"/>
    </reaction>
</comment>
<comment type="subcellular location">
    <subcellularLocation>
        <location evidence="2">Membrane</location>
    </subcellularLocation>
</comment>
<evidence type="ECO:0000256" key="4">
    <source>
        <dbReference type="ARBA" id="ARBA00022553"/>
    </source>
</evidence>